<dbReference type="Gene3D" id="2.30.18.10">
    <property type="entry name" value="Transcription factor IIA (TFIIA), beta-barrel domain"/>
    <property type="match status" value="1"/>
</dbReference>
<dbReference type="FunFam" id="2.30.18.10:FF:000002">
    <property type="entry name" value="Transcription initiation factor IIA subunit 1"/>
    <property type="match status" value="1"/>
</dbReference>
<keyword evidence="7" id="KW-1185">Reference proteome</keyword>
<accession>A0A6J2LVM6</accession>
<dbReference type="SMART" id="SM01371">
    <property type="entry name" value="TFIIA"/>
    <property type="match status" value="1"/>
</dbReference>
<evidence type="ECO:0000256" key="4">
    <source>
        <dbReference type="ARBA" id="ARBA00023163"/>
    </source>
</evidence>
<dbReference type="SUPFAM" id="SSF50784">
    <property type="entry name" value="Transcription factor IIA (TFIIA), beta-barrel domain"/>
    <property type="match status" value="1"/>
</dbReference>
<dbReference type="AlphaFoldDB" id="A0A6J2LVM6"/>
<dbReference type="SUPFAM" id="SSF47396">
    <property type="entry name" value="Transcription factor IIA (TFIIA), alpha-helical domain"/>
    <property type="match status" value="1"/>
</dbReference>
<evidence type="ECO:0000256" key="6">
    <source>
        <dbReference type="SAM" id="MobiDB-lite"/>
    </source>
</evidence>
<evidence type="ECO:0000313" key="8">
    <source>
        <dbReference type="RefSeq" id="XP_028371059.2"/>
    </source>
</evidence>
<feature type="region of interest" description="Disordered" evidence="6">
    <location>
        <begin position="1"/>
        <end position="71"/>
    </location>
</feature>
<dbReference type="InterPro" id="IPR009088">
    <property type="entry name" value="TFIIA_b-brl"/>
</dbReference>
<dbReference type="OrthoDB" id="6275927at2759"/>
<keyword evidence="5" id="KW-0539">Nucleus</keyword>
<dbReference type="GeneID" id="114499252"/>
<dbReference type="FunFam" id="1.10.287.100:FF:000001">
    <property type="entry name" value="Transcription initiation factor IIA subunit"/>
    <property type="match status" value="1"/>
</dbReference>
<name>A0A6J2LVM6_9CHIR</name>
<reference evidence="8" key="1">
    <citation type="submission" date="2025-08" db="UniProtKB">
        <authorList>
            <consortium name="RefSeq"/>
        </authorList>
    </citation>
    <scope>IDENTIFICATION</scope>
    <source>
        <tissue evidence="8">Muscle</tissue>
    </source>
</reference>
<evidence type="ECO:0000256" key="2">
    <source>
        <dbReference type="ARBA" id="ARBA00010059"/>
    </source>
</evidence>
<organism evidence="7 8">
    <name type="scientific">Phyllostomus discolor</name>
    <name type="common">pale spear-nosed bat</name>
    <dbReference type="NCBI Taxonomy" id="89673"/>
    <lineage>
        <taxon>Eukaryota</taxon>
        <taxon>Metazoa</taxon>
        <taxon>Chordata</taxon>
        <taxon>Craniata</taxon>
        <taxon>Vertebrata</taxon>
        <taxon>Euteleostomi</taxon>
        <taxon>Mammalia</taxon>
        <taxon>Eutheria</taxon>
        <taxon>Laurasiatheria</taxon>
        <taxon>Chiroptera</taxon>
        <taxon>Yangochiroptera</taxon>
        <taxon>Phyllostomidae</taxon>
        <taxon>Phyllostominae</taxon>
        <taxon>Phyllostomus</taxon>
    </lineage>
</organism>
<evidence type="ECO:0000256" key="5">
    <source>
        <dbReference type="ARBA" id="ARBA00023242"/>
    </source>
</evidence>
<dbReference type="CDD" id="cd07976">
    <property type="entry name" value="TFIIA_alpha_beta_like"/>
    <property type="match status" value="2"/>
</dbReference>
<proteinExistence type="inferred from homology"/>
<dbReference type="Pfam" id="PF03153">
    <property type="entry name" value="TFIIA"/>
    <property type="match status" value="1"/>
</dbReference>
<dbReference type="PANTHER" id="PTHR12694:SF9">
    <property type="entry name" value="TFIIA-ALPHA AND BETA-LIKE FACTOR"/>
    <property type="match status" value="1"/>
</dbReference>
<evidence type="ECO:0000256" key="1">
    <source>
        <dbReference type="ARBA" id="ARBA00004123"/>
    </source>
</evidence>
<gene>
    <name evidence="8" type="primary">GTF2A1L</name>
</gene>
<keyword evidence="3" id="KW-0805">Transcription regulation</keyword>
<dbReference type="InterPro" id="IPR004855">
    <property type="entry name" value="TFIIA_asu/bsu"/>
</dbReference>
<dbReference type="FunCoup" id="A0A6J2LVM6">
    <property type="interactions" value="453"/>
</dbReference>
<dbReference type="KEGG" id="pdic:114499252"/>
<feature type="compositionally biased region" description="Polar residues" evidence="6">
    <location>
        <begin position="250"/>
        <end position="278"/>
    </location>
</feature>
<feature type="compositionally biased region" description="Polar residues" evidence="6">
    <location>
        <begin position="1"/>
        <end position="12"/>
    </location>
</feature>
<comment type="subcellular location">
    <subcellularLocation>
        <location evidence="1">Nucleus</location>
    </subcellularLocation>
</comment>
<feature type="compositionally biased region" description="Low complexity" evidence="6">
    <location>
        <begin position="50"/>
        <end position="66"/>
    </location>
</feature>
<dbReference type="CTD" id="11036"/>
<dbReference type="Proteomes" id="UP000504628">
    <property type="component" value="Chromosome 6"/>
</dbReference>
<dbReference type="GO" id="GO:0006367">
    <property type="term" value="P:transcription initiation at RNA polymerase II promoter"/>
    <property type="evidence" value="ECO:0007669"/>
    <property type="project" value="InterPro"/>
</dbReference>
<dbReference type="Gene3D" id="1.10.287.100">
    <property type="match status" value="1"/>
</dbReference>
<dbReference type="PANTHER" id="PTHR12694">
    <property type="entry name" value="TRANSCRIPTION INITIATION FACTOR IIA SUBUNIT 1"/>
    <property type="match status" value="1"/>
</dbReference>
<dbReference type="GO" id="GO:0005672">
    <property type="term" value="C:transcription factor TFIIA complex"/>
    <property type="evidence" value="ECO:0007669"/>
    <property type="project" value="InterPro"/>
</dbReference>
<protein>
    <submittedName>
        <fullName evidence="8">TFIIA-alpha and beta-like factor</fullName>
    </submittedName>
</protein>
<dbReference type="InParanoid" id="A0A6J2LVM6"/>
<evidence type="ECO:0000313" key="7">
    <source>
        <dbReference type="Proteomes" id="UP000504628"/>
    </source>
</evidence>
<keyword evidence="4" id="KW-0804">Transcription</keyword>
<evidence type="ECO:0000256" key="3">
    <source>
        <dbReference type="ARBA" id="ARBA00023015"/>
    </source>
</evidence>
<feature type="region of interest" description="Disordered" evidence="6">
    <location>
        <begin position="250"/>
        <end position="282"/>
    </location>
</feature>
<dbReference type="RefSeq" id="XP_028371059.2">
    <property type="nucleotide sequence ID" value="XM_028515258.2"/>
</dbReference>
<sequence>MQAPTNPAQTPTIPLALCLRRPPHLQHPQLQSEPRCPPTPASTALGGPSGAARAASPAEARRGPSSGPRVLRRREERGVAAGAMACVNSVPKLYRSVIEDVIEGVRDLFAEEGVEEQVLKDLKQLWETKVLQSKATEDFFRNSIHSPLFTLQLPHSLHQTLQSPAASLVIPAGRSLPSFTSAELSTSNSSANFTFPAYPIHVPAGVTLQTASGHLYKVNVPIMVTQTSGRTGVLQHPIQQVFQQLGQPSVMQTSVPRPSPGSLQASSEKSQGTETVLQQPPVLHSVTVDRKHLENATSDTLAPPGNKHKITSEALLSQPESSQYIRIPGVVFPARVSQTNDNAETLRSVSGSATQNLHGPFSTGLQGPQHQHKSDVQLPFVQNRMFGCDSVKQSRRIEEPSSLPVSEKDYNSETGISIQVTDDDINEIIQIDGTGDTSSNDELGSTRDVDENEFLGIIDGGDLKVLAGEVDNISSGNSTVNSSDNEDPQIDIVEEDPLNSGDDVSEQDVPDLFDTDNVIVCQYDKIHRSKNKWKFYLKDGVMCFGGRDYVFAKAIGDAEW</sequence>
<comment type="similarity">
    <text evidence="2">Belongs to the TFIIA subunit 1 family.</text>
</comment>